<feature type="signal peptide" evidence="1">
    <location>
        <begin position="1"/>
        <end position="26"/>
    </location>
</feature>
<dbReference type="GO" id="GO:0016829">
    <property type="term" value="F:lyase activity"/>
    <property type="evidence" value="ECO:0007669"/>
    <property type="project" value="UniProtKB-KW"/>
</dbReference>
<keyword evidence="1" id="KW-0732">Signal</keyword>
<accession>A0AAU7APD9</accession>
<dbReference type="RefSeq" id="WP_354699921.1">
    <property type="nucleotide sequence ID" value="NZ_CP114014.1"/>
</dbReference>
<feature type="chain" id="PRO_5043470324" evidence="1">
    <location>
        <begin position="27"/>
        <end position="479"/>
    </location>
</feature>
<gene>
    <name evidence="2" type="primary">vgb_1</name>
    <name evidence="2" type="ORF">DSM112329_00181</name>
</gene>
<dbReference type="AlphaFoldDB" id="A0AAU7APD9"/>
<evidence type="ECO:0000313" key="2">
    <source>
        <dbReference type="EMBL" id="XAY03367.1"/>
    </source>
</evidence>
<dbReference type="EC" id="4.2.99.-" evidence="2"/>
<dbReference type="EMBL" id="CP114014">
    <property type="protein sequence ID" value="XAY03367.1"/>
    <property type="molecule type" value="Genomic_DNA"/>
</dbReference>
<proteinExistence type="predicted"/>
<dbReference type="KEGG" id="parq:DSM112329_00181"/>
<reference evidence="2" key="1">
    <citation type="submission" date="2022-12" db="EMBL/GenBank/DDBJ databases">
        <title>Paraconexibacter alkalitolerans sp. nov. and Baekduia alba sp. nov., isolated from soil and emended description of the genera Paraconexibacter (Chun et al., 2020) and Baekduia (An et al., 2020).</title>
        <authorList>
            <person name="Vieira S."/>
            <person name="Huber K.J."/>
            <person name="Geppert A."/>
            <person name="Wolf J."/>
            <person name="Neumann-Schaal M."/>
            <person name="Muesken M."/>
            <person name="Overmann J."/>
        </authorList>
    </citation>
    <scope>NUCLEOTIDE SEQUENCE</scope>
    <source>
        <strain evidence="2">AEG42_29</strain>
    </source>
</reference>
<protein>
    <submittedName>
        <fullName evidence="2">Virginiamycin B lyase</fullName>
        <ecNumber evidence="2">4.2.99.-</ecNumber>
    </submittedName>
</protein>
<dbReference type="InterPro" id="IPR015943">
    <property type="entry name" value="WD40/YVTN_repeat-like_dom_sf"/>
</dbReference>
<keyword evidence="2" id="KW-0456">Lyase</keyword>
<evidence type="ECO:0000256" key="1">
    <source>
        <dbReference type="SAM" id="SignalP"/>
    </source>
</evidence>
<dbReference type="Gene3D" id="2.130.10.10">
    <property type="entry name" value="YVTN repeat-like/Quinoprotein amine dehydrogenase"/>
    <property type="match status" value="1"/>
</dbReference>
<organism evidence="2">
    <name type="scientific">Paraconexibacter sp. AEG42_29</name>
    <dbReference type="NCBI Taxonomy" id="2997339"/>
    <lineage>
        <taxon>Bacteria</taxon>
        <taxon>Bacillati</taxon>
        <taxon>Actinomycetota</taxon>
        <taxon>Thermoleophilia</taxon>
        <taxon>Solirubrobacterales</taxon>
        <taxon>Paraconexibacteraceae</taxon>
        <taxon>Paraconexibacter</taxon>
    </lineage>
</organism>
<sequence>MIRLGVGTLVACVLPLLLGSASAAWATSSRTFTVGVQSASDSCPNAQLTQARDGSVWFNDDHRIGRIAPTGQIRYFGIGPRYDAPCALTAGQDGAIWFVADVVGESTPGVGSEVDVQVFGRIAPDGALRFFAVPELSGRSTQTAKRADHLSEGPDGSLWFLRTDVPQAATDADQIQRSSYGRITQAGVVEILPHRFRELETSIGFLERGPTGKLLLWNADFADSNVLGVTSGTSALELNASGVLGQRYDFPLSPSGAPAFVGPSLEENFRDPDGSWFRYGVERRLNANSTTTDFRLGRLTATGKITLRDYPADVYAGGLKFSGSGNRSYVLGLGPRGGVIGRLPSPGTLPTTWLRFSLSLAEFDNDPVVDPAGYVWARRSDTSKLRRIALAPNLSALAFSRRTLTGSLSSPSKLTVEIRRRGALLRRFVSATLKAGTFKVPLAGRGGRPLAAGRYTIAASAADGLKFPSAKRTLAIRIG</sequence>
<name>A0AAU7APD9_9ACTN</name>